<protein>
    <submittedName>
        <fullName evidence="2">Uncharacterized protein</fullName>
    </submittedName>
</protein>
<accession>A0A1Q2YJX0</accession>
<gene>
    <name evidence="2" type="ORF">PMKS-003344</name>
</gene>
<evidence type="ECO:0000313" key="3">
    <source>
        <dbReference type="Proteomes" id="UP000186136"/>
    </source>
</evidence>
<keyword evidence="3" id="KW-1185">Reference proteome</keyword>
<evidence type="ECO:0000313" key="2">
    <source>
        <dbReference type="EMBL" id="GAV29839.1"/>
    </source>
</evidence>
<feature type="region of interest" description="Disordered" evidence="1">
    <location>
        <begin position="177"/>
        <end position="199"/>
    </location>
</feature>
<reference evidence="2 3" key="1">
    <citation type="submission" date="2016-08" db="EMBL/GenBank/DDBJ databases">
        <title>Whole genome shotgun sequence of Pichia membranifaciens KS47-1.</title>
        <authorList>
            <person name="Konishi M."/>
            <person name="Ishida M."/>
            <person name="Arakawa T."/>
            <person name="Kato Y."/>
            <person name="Horiuchi J."/>
        </authorList>
    </citation>
    <scope>NUCLEOTIDE SEQUENCE [LARGE SCALE GENOMIC DNA]</scope>
    <source>
        <strain evidence="2 3">KS47-1</strain>
    </source>
</reference>
<dbReference type="Proteomes" id="UP000186136">
    <property type="component" value="Unassembled WGS sequence"/>
</dbReference>
<dbReference type="EMBL" id="BDGI01000142">
    <property type="protein sequence ID" value="GAV29839.1"/>
    <property type="molecule type" value="Genomic_DNA"/>
</dbReference>
<comment type="caution">
    <text evidence="2">The sequence shown here is derived from an EMBL/GenBank/DDBJ whole genome shotgun (WGS) entry which is preliminary data.</text>
</comment>
<sequence length="227" mass="25141">MSPTIFTGAANSNNIGWDMKILRDLAQMNLISSLVKLNVFGFCFERPAATKRSIIESKSMLVVDDLDDLDDLEVVVVVAADEFDGGGCLIFGSRDAFGGVEDNEALISGDLLSSIWNGRSFEFVEEGEVEGVGEADEDEKEDEFVISLMEYKFLGTFLRVLLAMWLFDAEEMEESETGVKQELPEVASPLSSSEELTRPNRACEEAGVEERVLFFNGMFEMLLLMLG</sequence>
<evidence type="ECO:0000256" key="1">
    <source>
        <dbReference type="SAM" id="MobiDB-lite"/>
    </source>
</evidence>
<organism evidence="2 3">
    <name type="scientific">Pichia membranifaciens</name>
    <dbReference type="NCBI Taxonomy" id="4926"/>
    <lineage>
        <taxon>Eukaryota</taxon>
        <taxon>Fungi</taxon>
        <taxon>Dikarya</taxon>
        <taxon>Ascomycota</taxon>
        <taxon>Saccharomycotina</taxon>
        <taxon>Pichiomycetes</taxon>
        <taxon>Pichiales</taxon>
        <taxon>Pichiaceae</taxon>
        <taxon>Pichia</taxon>
    </lineage>
</organism>
<name>A0A1Q2YJX0_9ASCO</name>
<proteinExistence type="predicted"/>
<dbReference type="AlphaFoldDB" id="A0A1Q2YJX0"/>